<feature type="domain" description="Tetrapyrrole methylase" evidence="1">
    <location>
        <begin position="2"/>
        <end position="48"/>
    </location>
</feature>
<proteinExistence type="predicted"/>
<sequence>MTVYFIGAGPGAPDLITVRGAELLRRCRVCLYAGSLVPPELLALCPPAGQQMIAPLGVVEFGSAG</sequence>
<dbReference type="PANTHER" id="PTHR45790:SF4">
    <property type="entry name" value="COBALT-PRECORRIN-4 C(11)-METHYLTRANSFERASE"/>
    <property type="match status" value="1"/>
</dbReference>
<name>A0ABP6LFI0_9ACTN</name>
<dbReference type="InterPro" id="IPR035996">
    <property type="entry name" value="4pyrrol_Methylase_sf"/>
</dbReference>
<dbReference type="Pfam" id="PF00590">
    <property type="entry name" value="TP_methylase"/>
    <property type="match status" value="1"/>
</dbReference>
<dbReference type="EMBL" id="BAAAVS010000040">
    <property type="protein sequence ID" value="GAA3042317.1"/>
    <property type="molecule type" value="Genomic_DNA"/>
</dbReference>
<dbReference type="InterPro" id="IPR050161">
    <property type="entry name" value="Siro_Cobalamin_biosynth"/>
</dbReference>
<dbReference type="PANTHER" id="PTHR45790">
    <property type="entry name" value="SIROHEME SYNTHASE-RELATED"/>
    <property type="match status" value="1"/>
</dbReference>
<gene>
    <name evidence="2" type="ORF">GCM10010528_22730</name>
</gene>
<accession>A0ABP6LFI0</accession>
<dbReference type="InterPro" id="IPR014777">
    <property type="entry name" value="4pyrrole_Mease_sub1"/>
</dbReference>
<comment type="caution">
    <text evidence="2">The sequence shown here is derived from an EMBL/GenBank/DDBJ whole genome shotgun (WGS) entry which is preliminary data.</text>
</comment>
<dbReference type="PROSITE" id="PS00839">
    <property type="entry name" value="SUMT_1"/>
    <property type="match status" value="1"/>
</dbReference>
<dbReference type="Gene3D" id="3.40.1010.10">
    <property type="entry name" value="Cobalt-precorrin-4 Transmethylase, Domain 1"/>
    <property type="match status" value="1"/>
</dbReference>
<dbReference type="InterPro" id="IPR000878">
    <property type="entry name" value="4pyrrol_Mease"/>
</dbReference>
<evidence type="ECO:0000313" key="2">
    <source>
        <dbReference type="EMBL" id="GAA3042317.1"/>
    </source>
</evidence>
<evidence type="ECO:0000259" key="1">
    <source>
        <dbReference type="Pfam" id="PF00590"/>
    </source>
</evidence>
<dbReference type="InterPro" id="IPR003043">
    <property type="entry name" value="Uropor_MeTrfase_CS"/>
</dbReference>
<reference evidence="3" key="1">
    <citation type="journal article" date="2019" name="Int. J. Syst. Evol. Microbiol.">
        <title>The Global Catalogue of Microorganisms (GCM) 10K type strain sequencing project: providing services to taxonomists for standard genome sequencing and annotation.</title>
        <authorList>
            <consortium name="The Broad Institute Genomics Platform"/>
            <consortium name="The Broad Institute Genome Sequencing Center for Infectious Disease"/>
            <person name="Wu L."/>
            <person name="Ma J."/>
        </authorList>
    </citation>
    <scope>NUCLEOTIDE SEQUENCE [LARGE SCALE GENOMIC DNA]</scope>
    <source>
        <strain evidence="3">JCM 14234</strain>
    </source>
</reference>
<protein>
    <recommendedName>
        <fullName evidence="1">Tetrapyrrole methylase domain-containing protein</fullName>
    </recommendedName>
</protein>
<dbReference type="Proteomes" id="UP001501035">
    <property type="component" value="Unassembled WGS sequence"/>
</dbReference>
<keyword evidence="3" id="KW-1185">Reference proteome</keyword>
<organism evidence="2 3">
    <name type="scientific">Gordonia defluvii</name>
    <dbReference type="NCBI Taxonomy" id="283718"/>
    <lineage>
        <taxon>Bacteria</taxon>
        <taxon>Bacillati</taxon>
        <taxon>Actinomycetota</taxon>
        <taxon>Actinomycetes</taxon>
        <taxon>Mycobacteriales</taxon>
        <taxon>Gordoniaceae</taxon>
        <taxon>Gordonia</taxon>
    </lineage>
</organism>
<dbReference type="SUPFAM" id="SSF53790">
    <property type="entry name" value="Tetrapyrrole methylase"/>
    <property type="match status" value="1"/>
</dbReference>
<evidence type="ECO:0000313" key="3">
    <source>
        <dbReference type="Proteomes" id="UP001501035"/>
    </source>
</evidence>